<organism evidence="3 4">
    <name type="scientific">Sungouiella intermedia</name>
    <dbReference type="NCBI Taxonomy" id="45354"/>
    <lineage>
        <taxon>Eukaryota</taxon>
        <taxon>Fungi</taxon>
        <taxon>Dikarya</taxon>
        <taxon>Ascomycota</taxon>
        <taxon>Saccharomycotina</taxon>
        <taxon>Pichiomycetes</taxon>
        <taxon>Metschnikowiaceae</taxon>
        <taxon>Sungouiella</taxon>
    </lineage>
</organism>
<dbReference type="GO" id="GO:0055088">
    <property type="term" value="P:lipid homeostasis"/>
    <property type="evidence" value="ECO:0007669"/>
    <property type="project" value="TreeGrafter"/>
</dbReference>
<dbReference type="GO" id="GO:0004623">
    <property type="term" value="F:phospholipase A2 activity"/>
    <property type="evidence" value="ECO:0007669"/>
    <property type="project" value="TreeGrafter"/>
</dbReference>
<dbReference type="GO" id="GO:0035965">
    <property type="term" value="P:cardiolipin acyl-chain remodeling"/>
    <property type="evidence" value="ECO:0007669"/>
    <property type="project" value="TreeGrafter"/>
</dbReference>
<gene>
    <name evidence="3" type="ORF">SAMEA4029010_CIC11G00000004456</name>
</gene>
<feature type="region of interest" description="Disordered" evidence="1">
    <location>
        <begin position="1"/>
        <end position="22"/>
    </location>
</feature>
<proteinExistence type="predicted"/>
<sequence length="468" mass="53243">MTSADTIESSASSQGSKRQKVNEFQDGRKVPVYEWKSSFSDWYKHLFSSDYLDSQVEARLLSILPFFPKSDGKRNAQIIDTDIGNGNYIHELFIENTEKPDAVSKDQVRDVVLVHGYAASLGLFVENFDLISAVKGIRIHAIDLLGFGLSSRPKFPSFTNNTKDDIYQIEDWFIDSIEEWRKRRGIERFVLIGHSFGGYLSCAYALKYNQNLVSAATGVSQRMIDKLILVSPVGVERHQGSLLANSPPLSAQVSTAEFNRENAMNPEVSISQELDADQEAIVHGNGSEDNKKFVMPQKAELNGTKLVKWLWNKNALPFAVIRRAGPARSKWISRWTTHRFSHIYYSNPEHFQNIHDYFYRVFNGYGSGEYAITRVLQFGALARLPLLDRCPEKFVKMGLPTLWIYGDKDWMNEEAGLEMTQEINLLSKKQGEGKLASFSILKNAGHHLYLDNPRDFANVVFKFLNFLN</sequence>
<protein>
    <submittedName>
        <fullName evidence="3">CIC11C00000004456</fullName>
    </submittedName>
</protein>
<dbReference type="EMBL" id="LT635759">
    <property type="protein sequence ID" value="SGZ53923.1"/>
    <property type="molecule type" value="Genomic_DNA"/>
</dbReference>
<keyword evidence="4" id="KW-1185">Reference proteome</keyword>
<dbReference type="GO" id="GO:0006654">
    <property type="term" value="P:phosphatidic acid biosynthetic process"/>
    <property type="evidence" value="ECO:0007669"/>
    <property type="project" value="TreeGrafter"/>
</dbReference>
<name>A0A1L0BRQ3_9ASCO</name>
<feature type="domain" description="AB hydrolase-1" evidence="2">
    <location>
        <begin position="111"/>
        <end position="453"/>
    </location>
</feature>
<accession>A0A1L0BRQ3</accession>
<dbReference type="Gene3D" id="3.40.50.1820">
    <property type="entry name" value="alpha/beta hydrolase"/>
    <property type="match status" value="1"/>
</dbReference>
<dbReference type="STRING" id="45354.A0A1L0BRQ3"/>
<feature type="compositionally biased region" description="Polar residues" evidence="1">
    <location>
        <begin position="1"/>
        <end position="16"/>
    </location>
</feature>
<evidence type="ECO:0000259" key="2">
    <source>
        <dbReference type="Pfam" id="PF00561"/>
    </source>
</evidence>
<dbReference type="PANTHER" id="PTHR42886:SF23">
    <property type="entry name" value="1-ACYLGLYCEROL-3-PHOSPHATE O-ACYLTRANSFERASE ICT1-RELATED"/>
    <property type="match status" value="1"/>
</dbReference>
<dbReference type="AlphaFoldDB" id="A0A1L0BRQ3"/>
<evidence type="ECO:0000313" key="4">
    <source>
        <dbReference type="Proteomes" id="UP000182334"/>
    </source>
</evidence>
<dbReference type="GO" id="GO:0005743">
    <property type="term" value="C:mitochondrial inner membrane"/>
    <property type="evidence" value="ECO:0007669"/>
    <property type="project" value="TreeGrafter"/>
</dbReference>
<dbReference type="OrthoDB" id="7457040at2759"/>
<reference evidence="3 4" key="1">
    <citation type="submission" date="2016-10" db="EMBL/GenBank/DDBJ databases">
        <authorList>
            <person name="de Groot N.N."/>
        </authorList>
    </citation>
    <scope>NUCLEOTIDE SEQUENCE [LARGE SCALE GENOMIC DNA]</scope>
    <source>
        <strain evidence="3 4">CBS 141442</strain>
    </source>
</reference>
<dbReference type="InterPro" id="IPR000073">
    <property type="entry name" value="AB_hydrolase_1"/>
</dbReference>
<dbReference type="PANTHER" id="PTHR42886">
    <property type="entry name" value="RE40534P-RELATED"/>
    <property type="match status" value="1"/>
</dbReference>
<dbReference type="GO" id="GO:0042171">
    <property type="term" value="F:lysophosphatidic acid acyltransferase activity"/>
    <property type="evidence" value="ECO:0007669"/>
    <property type="project" value="TreeGrafter"/>
</dbReference>
<evidence type="ECO:0000313" key="3">
    <source>
        <dbReference type="EMBL" id="SGZ53923.1"/>
    </source>
</evidence>
<dbReference type="Proteomes" id="UP000182334">
    <property type="component" value="Chromosome IV"/>
</dbReference>
<dbReference type="Pfam" id="PF00561">
    <property type="entry name" value="Abhydrolase_1"/>
    <property type="match status" value="1"/>
</dbReference>
<dbReference type="InterPro" id="IPR029058">
    <property type="entry name" value="AB_hydrolase_fold"/>
</dbReference>
<evidence type="ECO:0000256" key="1">
    <source>
        <dbReference type="SAM" id="MobiDB-lite"/>
    </source>
</evidence>
<dbReference type="SUPFAM" id="SSF53474">
    <property type="entry name" value="alpha/beta-Hydrolases"/>
    <property type="match status" value="1"/>
</dbReference>